<sequence>MDYGGKIGRFSIKRFGLYVLASLFAVLAVTSLLQIAAPTQAQGTQAPVAQVAQPNKPTDAVLDWNAIAQTTVLTAAAPAPQQYRTLAIVHAAIFDAVNAIDRQYTPYAVDIKAAGASPDAAVAAAAHTVLTNLYPLQKATLAVAFTKALAKLSEGQPKTDGITLGQTVAEKLLSLRNNDGADQKVGYSAEQKVGVWQPTPPLFLPAMLPYWSTVTPFVIKRADQFKIPAPLPLNSAAYAKELNEVKRLGGKNSTARTPDQTAAAIWSAVSPVVLWNTTAKAAATAKGNSLSENARLFALLNLAGVDAYIAGYDVKYKYKLWRPAIAIPQADQLGNPGITADPNWEALIVTPNHPDYISGHCVTAGADERILENFFGSDAVKVNIIFPANAGVTRSFTSFSQISKELGETRIWAGVHTRTADTQGDVLGKAVGDYVFQNALRPLKS</sequence>
<dbReference type="SUPFAM" id="SSF48317">
    <property type="entry name" value="Acid phosphatase/Vanadium-dependent haloperoxidase"/>
    <property type="match status" value="1"/>
</dbReference>
<dbReference type="CDD" id="cd03398">
    <property type="entry name" value="PAP2_haloperoxidase"/>
    <property type="match status" value="1"/>
</dbReference>
<gene>
    <name evidence="1" type="ORF">NDI38_11100</name>
</gene>
<reference evidence="1 2" key="1">
    <citation type="submission" date="2022-04" db="EMBL/GenBank/DDBJ databases">
        <title>Positive selection, recombination, and allopatry shape intraspecific diversity of widespread and dominant cyanobacteria.</title>
        <authorList>
            <person name="Wei J."/>
            <person name="Shu W."/>
            <person name="Hu C."/>
        </authorList>
    </citation>
    <scope>NUCLEOTIDE SEQUENCE [LARGE SCALE GENOMIC DNA]</scope>
    <source>
        <strain evidence="1 2">AS-A4</strain>
    </source>
</reference>
<dbReference type="InterPro" id="IPR036938">
    <property type="entry name" value="PAP2/HPO_sf"/>
</dbReference>
<dbReference type="Proteomes" id="UP001476950">
    <property type="component" value="Unassembled WGS sequence"/>
</dbReference>
<dbReference type="Gene3D" id="1.10.606.20">
    <property type="match status" value="1"/>
</dbReference>
<comment type="caution">
    <text evidence="1">The sequence shown here is derived from an EMBL/GenBank/DDBJ whole genome shotgun (WGS) entry which is preliminary data.</text>
</comment>
<organism evidence="1 2">
    <name type="scientific">Stenomitos frigidus AS-A4</name>
    <dbReference type="NCBI Taxonomy" id="2933935"/>
    <lineage>
        <taxon>Bacteria</taxon>
        <taxon>Bacillati</taxon>
        <taxon>Cyanobacteriota</taxon>
        <taxon>Cyanophyceae</taxon>
        <taxon>Leptolyngbyales</taxon>
        <taxon>Leptolyngbyaceae</taxon>
        <taxon>Stenomitos</taxon>
    </lineage>
</organism>
<evidence type="ECO:0000313" key="2">
    <source>
        <dbReference type="Proteomes" id="UP001476950"/>
    </source>
</evidence>
<accession>A0ABV0KIR1</accession>
<dbReference type="PANTHER" id="PTHR34599:SF1">
    <property type="entry name" value="PHOSPHATIDIC ACID PHOSPHATASE TYPE 2_HALOPEROXIDASE DOMAIN-CONTAINING PROTEIN"/>
    <property type="match status" value="1"/>
</dbReference>
<name>A0ABV0KIR1_9CYAN</name>
<dbReference type="InterPro" id="IPR052559">
    <property type="entry name" value="V-haloperoxidase"/>
</dbReference>
<keyword evidence="2" id="KW-1185">Reference proteome</keyword>
<dbReference type="EMBL" id="JAMPLM010000008">
    <property type="protein sequence ID" value="MEP1058982.1"/>
    <property type="molecule type" value="Genomic_DNA"/>
</dbReference>
<dbReference type="RefSeq" id="WP_190450041.1">
    <property type="nucleotide sequence ID" value="NZ_JAMPLM010000008.1"/>
</dbReference>
<dbReference type="PANTHER" id="PTHR34599">
    <property type="entry name" value="PEROXIDASE-RELATED"/>
    <property type="match status" value="1"/>
</dbReference>
<proteinExistence type="predicted"/>
<evidence type="ECO:0000313" key="1">
    <source>
        <dbReference type="EMBL" id="MEP1058982.1"/>
    </source>
</evidence>
<protein>
    <submittedName>
        <fullName evidence="1">Vanadium-dependent haloperoxidase</fullName>
    </submittedName>
</protein>